<dbReference type="CDD" id="cd01335">
    <property type="entry name" value="Radical_SAM"/>
    <property type="match status" value="1"/>
</dbReference>
<feature type="domain" description="Radical SAM core" evidence="8">
    <location>
        <begin position="9"/>
        <end position="221"/>
    </location>
</feature>
<dbReference type="SMART" id="SM00729">
    <property type="entry name" value="Elp3"/>
    <property type="match status" value="1"/>
</dbReference>
<dbReference type="Pfam" id="PF04055">
    <property type="entry name" value="Radical_SAM"/>
    <property type="match status" value="1"/>
</dbReference>
<dbReference type="SUPFAM" id="SSF102114">
    <property type="entry name" value="Radical SAM enzymes"/>
    <property type="match status" value="1"/>
</dbReference>
<keyword evidence="4" id="KW-0479">Metal-binding</keyword>
<keyword evidence="10" id="KW-1185">Reference proteome</keyword>
<dbReference type="SFLD" id="SFLDG01386">
    <property type="entry name" value="main_SPASM_domain-containing"/>
    <property type="match status" value="1"/>
</dbReference>
<evidence type="ECO:0000256" key="4">
    <source>
        <dbReference type="ARBA" id="ARBA00022723"/>
    </source>
</evidence>
<dbReference type="InterPro" id="IPR017200">
    <property type="entry name" value="PqqE-like"/>
</dbReference>
<dbReference type="KEGG" id="pfer:IRI77_26475"/>
<name>A0A7S7SJV0_PALFE</name>
<dbReference type="SFLD" id="SFLDS00029">
    <property type="entry name" value="Radical_SAM"/>
    <property type="match status" value="2"/>
</dbReference>
<dbReference type="AlphaFoldDB" id="A0A7S7SJV0"/>
<dbReference type="RefSeq" id="WP_194448004.1">
    <property type="nucleotide sequence ID" value="NZ_CP063849.1"/>
</dbReference>
<comment type="cofactor">
    <cofactor evidence="1">
        <name>[4Fe-4S] cluster</name>
        <dbReference type="ChEBI" id="CHEBI:49883"/>
    </cofactor>
</comment>
<dbReference type="NCBIfam" id="TIGR04085">
    <property type="entry name" value="rSAM_more_4Fe4S"/>
    <property type="match status" value="1"/>
</dbReference>
<dbReference type="InterPro" id="IPR050377">
    <property type="entry name" value="Radical_SAM_PqqE_MftC-like"/>
</dbReference>
<dbReference type="InterPro" id="IPR058240">
    <property type="entry name" value="rSAM_sf"/>
</dbReference>
<keyword evidence="5" id="KW-0408">Iron</keyword>
<dbReference type="SFLD" id="SFLDG01387">
    <property type="entry name" value="BtrN-like_SPASM_domain_contain"/>
    <property type="match status" value="1"/>
</dbReference>
<evidence type="ECO:0000259" key="8">
    <source>
        <dbReference type="PROSITE" id="PS51918"/>
    </source>
</evidence>
<dbReference type="InterPro" id="IPR023885">
    <property type="entry name" value="4Fe4S-binding_SPASM_dom"/>
</dbReference>
<keyword evidence="2" id="KW-0004">4Fe-4S</keyword>
<dbReference type="PIRSF" id="PIRSF037420">
    <property type="entry name" value="PQQ_syn_pqqE"/>
    <property type="match status" value="1"/>
</dbReference>
<proteinExistence type="predicted"/>
<dbReference type="PANTHER" id="PTHR11228:SF34">
    <property type="entry name" value="TUNGSTEN-CONTAINING ALDEHYDE FERREDOXIN OXIDOREDUCTASE COFACTOR MODIFYING PROTEIN"/>
    <property type="match status" value="1"/>
</dbReference>
<feature type="region of interest" description="Disordered" evidence="7">
    <location>
        <begin position="246"/>
        <end position="274"/>
    </location>
</feature>
<gene>
    <name evidence="9" type="ORF">IRI77_26475</name>
</gene>
<protein>
    <submittedName>
        <fullName evidence="9">Radical SAM protein</fullName>
    </submittedName>
</protein>
<reference evidence="9" key="1">
    <citation type="submission" date="2020-10" db="EMBL/GenBank/DDBJ databases">
        <title>Complete genome sequence of Paludibaculum fermentans P105T, a facultatively anaerobic acidobacterium capable of dissimilatory Fe(III) reduction.</title>
        <authorList>
            <person name="Dedysh S.N."/>
            <person name="Beletsky A.V."/>
            <person name="Kulichevskaya I.S."/>
            <person name="Mardanov A.V."/>
            <person name="Ravin N.V."/>
        </authorList>
    </citation>
    <scope>NUCLEOTIDE SEQUENCE [LARGE SCALE GENOMIC DNA]</scope>
    <source>
        <strain evidence="9">P105</strain>
    </source>
</reference>
<organism evidence="9 10">
    <name type="scientific">Paludibaculum fermentans</name>
    <dbReference type="NCBI Taxonomy" id="1473598"/>
    <lineage>
        <taxon>Bacteria</taxon>
        <taxon>Pseudomonadati</taxon>
        <taxon>Acidobacteriota</taxon>
        <taxon>Terriglobia</taxon>
        <taxon>Bryobacterales</taxon>
        <taxon>Bryobacteraceae</taxon>
        <taxon>Paludibaculum</taxon>
    </lineage>
</organism>
<accession>A0A7S7SJV0</accession>
<dbReference type="InterPro" id="IPR013785">
    <property type="entry name" value="Aldolase_TIM"/>
</dbReference>
<evidence type="ECO:0000256" key="1">
    <source>
        <dbReference type="ARBA" id="ARBA00001966"/>
    </source>
</evidence>
<dbReference type="GO" id="GO:0003824">
    <property type="term" value="F:catalytic activity"/>
    <property type="evidence" value="ECO:0007669"/>
    <property type="project" value="InterPro"/>
</dbReference>
<evidence type="ECO:0000256" key="3">
    <source>
        <dbReference type="ARBA" id="ARBA00022691"/>
    </source>
</evidence>
<dbReference type="PANTHER" id="PTHR11228">
    <property type="entry name" value="RADICAL SAM DOMAIN PROTEIN"/>
    <property type="match status" value="1"/>
</dbReference>
<dbReference type="CDD" id="cd21123">
    <property type="entry name" value="SPASM_MftC-like"/>
    <property type="match status" value="1"/>
</dbReference>
<evidence type="ECO:0000313" key="10">
    <source>
        <dbReference type="Proteomes" id="UP000593892"/>
    </source>
</evidence>
<dbReference type="InterPro" id="IPR007197">
    <property type="entry name" value="rSAM"/>
</dbReference>
<evidence type="ECO:0000256" key="5">
    <source>
        <dbReference type="ARBA" id="ARBA00023004"/>
    </source>
</evidence>
<evidence type="ECO:0000256" key="2">
    <source>
        <dbReference type="ARBA" id="ARBA00022485"/>
    </source>
</evidence>
<sequence length="385" mass="42257">MTAPAIPSIANPRLVFWELTTGCNLRCIHCRASATELMSPDDLSTKECLDIVDQLAAYAPFILVLSGGEPLWRRDVFDIAKRAVSHGIRVALATNGTLVDEAMADRIKDAGIVRVAISLDGADQGTHDAFRGHDGAYDAAIRGIKHLQNLGISTQINTTVSKHNAHQLPEMVELAKSLKVDAFHLFLLVPVGCGLTIAEDQSVTGADAERILNWFYDRNLDSGMEMKATCAPQYYRIARQRRAESRRAGEAVPAQMPHPQHAGHPQKGGHPTDLNQMTRGCLAASGVCFISHRGSVQPCGYLPLEAGDLRRQTFEEVWSGSELFKDLRDLNNLDGKCGYCEFKQVCMGCRARAFGVTGDYHAEEPFCIYEPNPQRKEAIGAPWQA</sequence>
<evidence type="ECO:0000256" key="6">
    <source>
        <dbReference type="ARBA" id="ARBA00023014"/>
    </source>
</evidence>
<dbReference type="GO" id="GO:0051539">
    <property type="term" value="F:4 iron, 4 sulfur cluster binding"/>
    <property type="evidence" value="ECO:0007669"/>
    <property type="project" value="UniProtKB-KW"/>
</dbReference>
<dbReference type="GO" id="GO:0046872">
    <property type="term" value="F:metal ion binding"/>
    <property type="evidence" value="ECO:0007669"/>
    <property type="project" value="UniProtKB-KW"/>
</dbReference>
<dbReference type="PROSITE" id="PS51918">
    <property type="entry name" value="RADICAL_SAM"/>
    <property type="match status" value="1"/>
</dbReference>
<dbReference type="Gene3D" id="3.20.20.70">
    <property type="entry name" value="Aldolase class I"/>
    <property type="match status" value="1"/>
</dbReference>
<dbReference type="Proteomes" id="UP000593892">
    <property type="component" value="Chromosome"/>
</dbReference>
<keyword evidence="6" id="KW-0411">Iron-sulfur</keyword>
<dbReference type="InterPro" id="IPR006638">
    <property type="entry name" value="Elp3/MiaA/NifB-like_rSAM"/>
</dbReference>
<evidence type="ECO:0000256" key="7">
    <source>
        <dbReference type="SAM" id="MobiDB-lite"/>
    </source>
</evidence>
<dbReference type="EMBL" id="CP063849">
    <property type="protein sequence ID" value="QOY86335.1"/>
    <property type="molecule type" value="Genomic_DNA"/>
</dbReference>
<dbReference type="SFLD" id="SFLDG01067">
    <property type="entry name" value="SPASM/twitch_domain_containing"/>
    <property type="match status" value="2"/>
</dbReference>
<evidence type="ECO:0000313" key="9">
    <source>
        <dbReference type="EMBL" id="QOY86335.1"/>
    </source>
</evidence>
<dbReference type="InterPro" id="IPR034391">
    <property type="entry name" value="AdoMet-like_SPASM_containing"/>
</dbReference>
<keyword evidence="3" id="KW-0949">S-adenosyl-L-methionine</keyword>
<dbReference type="Pfam" id="PF13186">
    <property type="entry name" value="SPASM"/>
    <property type="match status" value="1"/>
</dbReference>